<dbReference type="InterPro" id="IPR032387">
    <property type="entry name" value="ACAS_N"/>
</dbReference>
<keyword evidence="12" id="KW-1185">Reference proteome</keyword>
<evidence type="ECO:0000256" key="2">
    <source>
        <dbReference type="ARBA" id="ARBA00022598"/>
    </source>
</evidence>
<dbReference type="PATRIC" id="fig|446692.3.peg.3086"/>
<dbReference type="AlphaFoldDB" id="A0A0U5FQX6"/>
<dbReference type="Pfam" id="PF16177">
    <property type="entry name" value="ACAS_N"/>
    <property type="match status" value="1"/>
</dbReference>
<evidence type="ECO:0000259" key="8">
    <source>
        <dbReference type="Pfam" id="PF00501"/>
    </source>
</evidence>
<dbReference type="InterPro" id="IPR000873">
    <property type="entry name" value="AMP-dep_synth/lig_dom"/>
</dbReference>
<dbReference type="PANTHER" id="PTHR24095:SF14">
    <property type="entry name" value="ACETYL-COENZYME A SYNTHETASE 1"/>
    <property type="match status" value="1"/>
</dbReference>
<dbReference type="FunFam" id="3.40.50.12780:FF:000001">
    <property type="entry name" value="Acetyl-coenzyme A synthetase"/>
    <property type="match status" value="1"/>
</dbReference>
<evidence type="ECO:0000259" key="10">
    <source>
        <dbReference type="Pfam" id="PF16177"/>
    </source>
</evidence>
<feature type="region of interest" description="Disordered" evidence="7">
    <location>
        <begin position="1"/>
        <end position="26"/>
    </location>
</feature>
<dbReference type="KEGG" id="asz:ASN_2935"/>
<evidence type="ECO:0000313" key="12">
    <source>
        <dbReference type="Proteomes" id="UP000056109"/>
    </source>
</evidence>
<evidence type="ECO:0000259" key="9">
    <source>
        <dbReference type="Pfam" id="PF13193"/>
    </source>
</evidence>
<dbReference type="Proteomes" id="UP000056109">
    <property type="component" value="Chromosome I"/>
</dbReference>
<evidence type="ECO:0000256" key="5">
    <source>
        <dbReference type="ARBA" id="ARBA00022990"/>
    </source>
</evidence>
<evidence type="ECO:0000256" key="6">
    <source>
        <dbReference type="NCBIfam" id="TIGR02188"/>
    </source>
</evidence>
<keyword evidence="2 11" id="KW-0436">Ligase</keyword>
<evidence type="ECO:0000313" key="11">
    <source>
        <dbReference type="EMBL" id="CEF42189.1"/>
    </source>
</evidence>
<dbReference type="PROSITE" id="PS00455">
    <property type="entry name" value="AMP_BINDING"/>
    <property type="match status" value="1"/>
</dbReference>
<dbReference type="InterPro" id="IPR042099">
    <property type="entry name" value="ANL_N_sf"/>
</dbReference>
<comment type="similarity">
    <text evidence="1">Belongs to the ATP-dependent AMP-binding enzyme family.</text>
</comment>
<dbReference type="Pfam" id="PF13193">
    <property type="entry name" value="AMP-binding_C"/>
    <property type="match status" value="1"/>
</dbReference>
<reference evidence="12" key="1">
    <citation type="submission" date="2014-09" db="EMBL/GenBank/DDBJ databases">
        <authorList>
            <person name="Illeghems K.G."/>
        </authorList>
    </citation>
    <scope>NUCLEOTIDE SEQUENCE [LARGE SCALE GENOMIC DNA]</scope>
    <source>
        <strain evidence="12">108B</strain>
    </source>
</reference>
<dbReference type="InterPro" id="IPR020845">
    <property type="entry name" value="AMP-binding_CS"/>
</dbReference>
<dbReference type="Gene3D" id="3.30.300.30">
    <property type="match status" value="1"/>
</dbReference>
<dbReference type="InterPro" id="IPR025110">
    <property type="entry name" value="AMP-bd_C"/>
</dbReference>
<feature type="domain" description="Acetyl-coenzyme A synthetase N-terminal" evidence="10">
    <location>
        <begin position="40"/>
        <end position="96"/>
    </location>
</feature>
<dbReference type="GO" id="GO:0005524">
    <property type="term" value="F:ATP binding"/>
    <property type="evidence" value="ECO:0007669"/>
    <property type="project" value="UniProtKB-KW"/>
</dbReference>
<accession>A0A0U5FQX6</accession>
<evidence type="ECO:0000256" key="3">
    <source>
        <dbReference type="ARBA" id="ARBA00022741"/>
    </source>
</evidence>
<proteinExistence type="inferred from homology"/>
<evidence type="ECO:0000256" key="7">
    <source>
        <dbReference type="SAM" id="MobiDB-lite"/>
    </source>
</evidence>
<organism evidence="11 12">
    <name type="scientific">Acetobacter senegalensis</name>
    <dbReference type="NCBI Taxonomy" id="446692"/>
    <lineage>
        <taxon>Bacteria</taxon>
        <taxon>Pseudomonadati</taxon>
        <taxon>Pseudomonadota</taxon>
        <taxon>Alphaproteobacteria</taxon>
        <taxon>Acetobacterales</taxon>
        <taxon>Acetobacteraceae</taxon>
        <taxon>Acetobacter</taxon>
    </lineage>
</organism>
<evidence type="ECO:0000256" key="4">
    <source>
        <dbReference type="ARBA" id="ARBA00022840"/>
    </source>
</evidence>
<sequence>MKPFRLRTLGLERQNKKKGRENVSDAFVTPGGATLSAGQYDGMVREAHTNPEVFWLQQARRLTWQTPPTQASRSDFTQDVRIEWYADGFLNASENCLDRHVRTQPEKTALIWEGQEAGQREVLSYRHLYERVCRLANVLRRLGVKKGDCVAIHLPMVAEGIIAMLACARVGAVHVVLFGGFSAEGLAERLTDSAAVVVLTADVARRGGKRIPSKTTMDEAIARCGAASAVRHVLVVPVTGADVPMQPGRDLRYAEEVAKEAADCPAERMNALDPLFLLYTSGSTGRPKGLVHGTGGYLTWAAFTHAVVFDYKPDDIFWCTADVSWITGHTYVVYGPLANGATIMVYEGLPSWPEPGQWWDVIDRNGVTVFYTSPTVVRAAMREDEAVVRSRSLKSLRILGTVGEPISPEAWHWFHDEVGKGHCAVVDTWWQTETGGVMITAAAGCVVPRPGAAARPLPGVEAVLLDTQGKEVAGAGEGLLCMAQSWPGQAMSIWGDHDRFRQTYFTTCPGHYFTGDGARREEDGYYWITGRVDDVVNVSGHRIGTAEIEDAIATDHEVVESAAVGIPHDLKGQGLVVFVVPREQDVFHPSAVNTAVAAGVGRYAVPEKIYVVRDLPKTRSGKIVRRLLRKIASHDLEGLGDLSTLADPDIVGELIATVKAQES</sequence>
<keyword evidence="3" id="KW-0547">Nucleotide-binding</keyword>
<dbReference type="Pfam" id="PF00501">
    <property type="entry name" value="AMP-binding"/>
    <property type="match status" value="1"/>
</dbReference>
<dbReference type="SUPFAM" id="SSF56801">
    <property type="entry name" value="Acetyl-CoA synthetase-like"/>
    <property type="match status" value="1"/>
</dbReference>
<dbReference type="InterPro" id="IPR011904">
    <property type="entry name" value="Ac_CoA_lig"/>
</dbReference>
<dbReference type="EC" id="6.2.1.1" evidence="6"/>
<dbReference type="PANTHER" id="PTHR24095">
    <property type="entry name" value="ACETYL-COENZYME A SYNTHETASE"/>
    <property type="match status" value="1"/>
</dbReference>
<gene>
    <name evidence="11" type="primary">acs</name>
    <name evidence="11" type="ORF">ASN_2935</name>
</gene>
<evidence type="ECO:0000256" key="1">
    <source>
        <dbReference type="ARBA" id="ARBA00006432"/>
    </source>
</evidence>
<keyword evidence="5" id="KW-0007">Acetylation</keyword>
<protein>
    <recommendedName>
        <fullName evidence="6">Acetate--CoA ligase</fullName>
        <ecNumber evidence="6">6.2.1.1</ecNumber>
    </recommendedName>
</protein>
<dbReference type="InterPro" id="IPR045851">
    <property type="entry name" value="AMP-bd_C_sf"/>
</dbReference>
<feature type="domain" description="AMP-binding enzyme C-terminal" evidence="9">
    <location>
        <begin position="547"/>
        <end position="622"/>
    </location>
</feature>
<keyword evidence="4" id="KW-0067">ATP-binding</keyword>
<dbReference type="GO" id="GO:0019427">
    <property type="term" value="P:acetyl-CoA biosynthetic process from acetate"/>
    <property type="evidence" value="ECO:0007669"/>
    <property type="project" value="UniProtKB-UniRule"/>
</dbReference>
<dbReference type="Gene3D" id="3.40.50.12780">
    <property type="entry name" value="N-terminal domain of ligase-like"/>
    <property type="match status" value="1"/>
</dbReference>
<feature type="domain" description="AMP-dependent synthetase/ligase" evidence="8">
    <location>
        <begin position="97"/>
        <end position="484"/>
    </location>
</feature>
<dbReference type="GO" id="GO:0016208">
    <property type="term" value="F:AMP binding"/>
    <property type="evidence" value="ECO:0007669"/>
    <property type="project" value="InterPro"/>
</dbReference>
<dbReference type="NCBIfam" id="NF001208">
    <property type="entry name" value="PRK00174.1"/>
    <property type="match status" value="1"/>
</dbReference>
<dbReference type="NCBIfam" id="TIGR02188">
    <property type="entry name" value="Ac_CoA_lig_AcsA"/>
    <property type="match status" value="1"/>
</dbReference>
<dbReference type="EMBL" id="LN606600">
    <property type="protein sequence ID" value="CEF42189.1"/>
    <property type="molecule type" value="Genomic_DNA"/>
</dbReference>
<name>A0A0U5FQX6_9PROT</name>
<dbReference type="GO" id="GO:0003987">
    <property type="term" value="F:acetate-CoA ligase activity"/>
    <property type="evidence" value="ECO:0007669"/>
    <property type="project" value="UniProtKB-UniRule"/>
</dbReference>